<protein>
    <submittedName>
        <fullName evidence="1">Uncharacterized protein</fullName>
    </submittedName>
</protein>
<dbReference type="Pfam" id="PF12796">
    <property type="entry name" value="Ank_2"/>
    <property type="match status" value="3"/>
</dbReference>
<evidence type="ECO:0000313" key="2">
    <source>
        <dbReference type="Proteomes" id="UP001472677"/>
    </source>
</evidence>
<dbReference type="EMBL" id="JBBPBM010001296">
    <property type="protein sequence ID" value="KAK8485326.1"/>
    <property type="molecule type" value="Genomic_DNA"/>
</dbReference>
<dbReference type="Pfam" id="PF00023">
    <property type="entry name" value="Ank"/>
    <property type="match status" value="1"/>
</dbReference>
<proteinExistence type="predicted"/>
<accession>A0ABR1ZX43</accession>
<dbReference type="PROSITE" id="PS50088">
    <property type="entry name" value="ANK_REPEAT"/>
    <property type="match status" value="4"/>
</dbReference>
<organism evidence="1 2">
    <name type="scientific">Hibiscus sabdariffa</name>
    <name type="common">roselle</name>
    <dbReference type="NCBI Taxonomy" id="183260"/>
    <lineage>
        <taxon>Eukaryota</taxon>
        <taxon>Viridiplantae</taxon>
        <taxon>Streptophyta</taxon>
        <taxon>Embryophyta</taxon>
        <taxon>Tracheophyta</taxon>
        <taxon>Spermatophyta</taxon>
        <taxon>Magnoliopsida</taxon>
        <taxon>eudicotyledons</taxon>
        <taxon>Gunneridae</taxon>
        <taxon>Pentapetalae</taxon>
        <taxon>rosids</taxon>
        <taxon>malvids</taxon>
        <taxon>Malvales</taxon>
        <taxon>Malvaceae</taxon>
        <taxon>Malvoideae</taxon>
        <taxon>Hibiscus</taxon>
    </lineage>
</organism>
<evidence type="ECO:0000313" key="1">
    <source>
        <dbReference type="EMBL" id="KAK8485326.1"/>
    </source>
</evidence>
<dbReference type="PANTHER" id="PTHR24186">
    <property type="entry name" value="PROTEIN PHOSPHATASE 1 REGULATORY SUBUNIT"/>
    <property type="match status" value="1"/>
</dbReference>
<gene>
    <name evidence="1" type="ORF">V6N12_013121</name>
</gene>
<dbReference type="Gene3D" id="1.25.40.20">
    <property type="entry name" value="Ankyrin repeat-containing domain"/>
    <property type="match status" value="1"/>
</dbReference>
<dbReference type="Proteomes" id="UP001472677">
    <property type="component" value="Unassembled WGS sequence"/>
</dbReference>
<dbReference type="InterPro" id="IPR026961">
    <property type="entry name" value="PGG_dom"/>
</dbReference>
<dbReference type="InterPro" id="IPR002110">
    <property type="entry name" value="Ankyrin_rpt"/>
</dbReference>
<keyword evidence="2" id="KW-1185">Reference proteome</keyword>
<dbReference type="SUPFAM" id="SSF48403">
    <property type="entry name" value="Ankyrin repeat"/>
    <property type="match status" value="1"/>
</dbReference>
<dbReference type="InterPro" id="IPR036770">
    <property type="entry name" value="Ankyrin_rpt-contain_sf"/>
</dbReference>
<dbReference type="Pfam" id="PF13962">
    <property type="entry name" value="PGG"/>
    <property type="match status" value="1"/>
</dbReference>
<name>A0ABR1ZX43_9ROSI</name>
<dbReference type="SMART" id="SM00248">
    <property type="entry name" value="ANK"/>
    <property type="match status" value="8"/>
</dbReference>
<dbReference type="PANTHER" id="PTHR24186:SF46">
    <property type="entry name" value="PROTEIN ACCELERATED CELL DEATH 6-LIKE"/>
    <property type="match status" value="1"/>
</dbReference>
<dbReference type="PROSITE" id="PS50297">
    <property type="entry name" value="ANK_REP_REGION"/>
    <property type="match status" value="3"/>
</dbReference>
<sequence length="484" mass="54224">MDGQKYLDFLRAIKSGSVQKLNQLTDDKEANILDTTQEGNTALHLAARLGHKHLVEEIIKQRPSLTFKINHKGETPVHAAARTGKRDVVDFFINAMRDYKGIHIGRMRDKFGNTPLHGSVRNEHYKVMVALAENDRPSLHGINDVREPPLSIAIDMRLTSYAAKIIRLHPETLDDIGQNGQTPLHVAVKRNHFEIMSLILKFKPKLVRVQDERERTPLHYAAALGHQRMVEELFTEDPMVAYIKDDKKKIPLHLAAENGQVSLLNALLESCWDTVEILDEHQRNILHLAAMIGNVDVVQYILTLVEMEDLVNSPDADGNTPLHLAATNYHSDVTVLSKKSNVEIRAMNNSNRTALAIVKRSTHNRGMELQKHLTLKALKSAYKQKFITEDVFENPRLDDVDVEIPVEYGEKGRQMAQMIATMSTLLATFTFTAAFTIPGGFKNDNPDAGMAMLISKAAFKAFVISDSIAMTSSITAAVIVFWSS</sequence>
<reference evidence="1 2" key="1">
    <citation type="journal article" date="2024" name="G3 (Bethesda)">
        <title>Genome assembly of Hibiscus sabdariffa L. provides insights into metabolisms of medicinal natural products.</title>
        <authorList>
            <person name="Kim T."/>
        </authorList>
    </citation>
    <scope>NUCLEOTIDE SEQUENCE [LARGE SCALE GENOMIC DNA]</scope>
    <source>
        <strain evidence="1">TK-2024</strain>
        <tissue evidence="1">Old leaves</tissue>
    </source>
</reference>
<comment type="caution">
    <text evidence="1">The sequence shown here is derived from an EMBL/GenBank/DDBJ whole genome shotgun (WGS) entry which is preliminary data.</text>
</comment>